<comment type="caution">
    <text evidence="1">The sequence shown here is derived from an EMBL/GenBank/DDBJ whole genome shotgun (WGS) entry which is preliminary data.</text>
</comment>
<dbReference type="Proteomes" id="UP000769157">
    <property type="component" value="Unassembled WGS sequence"/>
</dbReference>
<keyword evidence="2" id="KW-1185">Reference proteome</keyword>
<proteinExistence type="predicted"/>
<reference evidence="1" key="1">
    <citation type="journal article" date="2021" name="Open Biol.">
        <title>Shared evolutionary footprints suggest mitochondrial oxidative damage underlies multiple complex I losses in fungi.</title>
        <authorList>
            <person name="Schikora-Tamarit M.A."/>
            <person name="Marcet-Houben M."/>
            <person name="Nosek J."/>
            <person name="Gabaldon T."/>
        </authorList>
    </citation>
    <scope>NUCLEOTIDE SEQUENCE</scope>
    <source>
        <strain evidence="1">CBS6075</strain>
    </source>
</reference>
<evidence type="ECO:0000313" key="1">
    <source>
        <dbReference type="EMBL" id="KAH3666323.1"/>
    </source>
</evidence>
<gene>
    <name evidence="1" type="ORF">OGAPHI_004512</name>
</gene>
<sequence length="143" mass="15683">MAGDSFCDTFPSIARVLDATSEASWSRFSSETVSFSDAEWLTRSISWLTWILMKSEDSKSSSSWSNSADTDFLLIGSTCSLSPAFESSRNASRENMRYLSIRNGIDGRSFEISLETCNVGRSMVFVISSAFGVGSGRLPVIRS</sequence>
<reference evidence="1" key="2">
    <citation type="submission" date="2021-01" db="EMBL/GenBank/DDBJ databases">
        <authorList>
            <person name="Schikora-Tamarit M.A."/>
        </authorList>
    </citation>
    <scope>NUCLEOTIDE SEQUENCE</scope>
    <source>
        <strain evidence="1">CBS6075</strain>
    </source>
</reference>
<organism evidence="1 2">
    <name type="scientific">Ogataea philodendri</name>
    <dbReference type="NCBI Taxonomy" id="1378263"/>
    <lineage>
        <taxon>Eukaryota</taxon>
        <taxon>Fungi</taxon>
        <taxon>Dikarya</taxon>
        <taxon>Ascomycota</taxon>
        <taxon>Saccharomycotina</taxon>
        <taxon>Pichiomycetes</taxon>
        <taxon>Pichiales</taxon>
        <taxon>Pichiaceae</taxon>
        <taxon>Ogataea</taxon>
    </lineage>
</organism>
<dbReference type="EMBL" id="JAEUBE010000295">
    <property type="protein sequence ID" value="KAH3666323.1"/>
    <property type="molecule type" value="Genomic_DNA"/>
</dbReference>
<name>A0A9P8P5S0_9ASCO</name>
<dbReference type="RefSeq" id="XP_046061527.1">
    <property type="nucleotide sequence ID" value="XM_046205599.1"/>
</dbReference>
<dbReference type="GeneID" id="70236477"/>
<protein>
    <submittedName>
        <fullName evidence="1">Uncharacterized protein</fullName>
    </submittedName>
</protein>
<dbReference type="AlphaFoldDB" id="A0A9P8P5S0"/>
<accession>A0A9P8P5S0</accession>
<evidence type="ECO:0000313" key="2">
    <source>
        <dbReference type="Proteomes" id="UP000769157"/>
    </source>
</evidence>